<reference evidence="2" key="1">
    <citation type="submission" date="2025-08" db="UniProtKB">
        <authorList>
            <consortium name="RefSeq"/>
        </authorList>
    </citation>
    <scope>IDENTIFICATION</scope>
</reference>
<dbReference type="PANTHER" id="PTHR15426">
    <property type="entry name" value="PROTEIN DEPP1"/>
    <property type="match status" value="1"/>
</dbReference>
<evidence type="ECO:0000313" key="2">
    <source>
        <dbReference type="RefSeq" id="XP_030068405.1"/>
    </source>
</evidence>
<accession>A0A6P7YYR2</accession>
<organism evidence="1 2">
    <name type="scientific">Microcaecilia unicolor</name>
    <dbReference type="NCBI Taxonomy" id="1415580"/>
    <lineage>
        <taxon>Eukaryota</taxon>
        <taxon>Metazoa</taxon>
        <taxon>Chordata</taxon>
        <taxon>Craniata</taxon>
        <taxon>Vertebrata</taxon>
        <taxon>Euteleostomi</taxon>
        <taxon>Amphibia</taxon>
        <taxon>Gymnophiona</taxon>
        <taxon>Siphonopidae</taxon>
        <taxon>Microcaecilia</taxon>
    </lineage>
</organism>
<dbReference type="RefSeq" id="XP_030068405.1">
    <property type="nucleotide sequence ID" value="XM_030212545.1"/>
</dbReference>
<dbReference type="AlphaFoldDB" id="A0A6P7YYR2"/>
<dbReference type="GO" id="GO:0010506">
    <property type="term" value="P:regulation of autophagy"/>
    <property type="evidence" value="ECO:0007669"/>
    <property type="project" value="TreeGrafter"/>
</dbReference>
<sequence>MPPRVRLSVANPLPTISETQEEILQDITNVNRCSGNFYINSDDCSSLDYLQSICQLARPTFPILTDNFNKAWCLGTFRNIKNDQRLPRLPETLQVNSNLKCKNSSNTILMKNVNLELFHAKSNSCFRADPLEQLYALTQKAAHSKDSMNEVNLKFNKQLENFSLCPKRRKNEPVLSVQETMVGKQNLSRVFSFPRLNSPRPMERENSCPELNRIKTSETMAHSETDSRAVRDRTTSINENIACPHPPEAKLIVKKGSQRRQHVWLKSEAIWEREDLKTLKHNDSSKGEFLNSKFSEYWMVDKRLLFHNWISECKSAWKEAKTKACLLPAIAEI</sequence>
<dbReference type="Proteomes" id="UP000515156">
    <property type="component" value="Chromosome 8"/>
</dbReference>
<name>A0A6P7YYR2_9AMPH</name>
<gene>
    <name evidence="2" type="primary">LOC115476265</name>
</gene>
<dbReference type="OrthoDB" id="9891865at2759"/>
<dbReference type="KEGG" id="muo:115476265"/>
<proteinExistence type="predicted"/>
<keyword evidence="1" id="KW-1185">Reference proteome</keyword>
<dbReference type="GeneID" id="115476265"/>
<dbReference type="InterPro" id="IPR020133">
    <property type="entry name" value="DEPP"/>
</dbReference>
<dbReference type="InParanoid" id="A0A6P7YYR2"/>
<protein>
    <submittedName>
        <fullName evidence="2">Uncharacterized protein LOC115476265</fullName>
    </submittedName>
</protein>
<dbReference type="PANTHER" id="PTHR15426:SF6">
    <property type="entry name" value="PROTEIN DEPP1"/>
    <property type="match status" value="1"/>
</dbReference>
<evidence type="ECO:0000313" key="1">
    <source>
        <dbReference type="Proteomes" id="UP000515156"/>
    </source>
</evidence>
<dbReference type="GO" id="GO:0005739">
    <property type="term" value="C:mitochondrion"/>
    <property type="evidence" value="ECO:0007669"/>
    <property type="project" value="TreeGrafter"/>
</dbReference>